<feature type="transmembrane region" description="Helical" evidence="5">
    <location>
        <begin position="244"/>
        <end position="266"/>
    </location>
</feature>
<dbReference type="InterPro" id="IPR036259">
    <property type="entry name" value="MFS_trans_sf"/>
</dbReference>
<evidence type="ECO:0000256" key="1">
    <source>
        <dbReference type="ARBA" id="ARBA00022692"/>
    </source>
</evidence>
<evidence type="ECO:0000256" key="5">
    <source>
        <dbReference type="SAM" id="Phobius"/>
    </source>
</evidence>
<dbReference type="CDD" id="cd17477">
    <property type="entry name" value="MFS_YcaD_like"/>
    <property type="match status" value="1"/>
</dbReference>
<feature type="transmembrane region" description="Helical" evidence="5">
    <location>
        <begin position="215"/>
        <end position="238"/>
    </location>
</feature>
<organism evidence="7 8">
    <name type="scientific">Pseudomonas syringae pv. philadelphi</name>
    <dbReference type="NCBI Taxonomy" id="251706"/>
    <lineage>
        <taxon>Bacteria</taxon>
        <taxon>Pseudomonadati</taxon>
        <taxon>Pseudomonadota</taxon>
        <taxon>Gammaproteobacteria</taxon>
        <taxon>Pseudomonadales</taxon>
        <taxon>Pseudomonadaceae</taxon>
        <taxon>Pseudomonas</taxon>
    </lineage>
</organism>
<dbReference type="FunFam" id="1.20.1250.20:FF:000314">
    <property type="entry name" value="Transporter, MFS superfamily"/>
    <property type="match status" value="1"/>
</dbReference>
<dbReference type="Gene3D" id="1.20.1250.20">
    <property type="entry name" value="MFS general substrate transporter like domains"/>
    <property type="match status" value="2"/>
</dbReference>
<comment type="caution">
    <text evidence="7">The sequence shown here is derived from an EMBL/GenBank/DDBJ whole genome shotgun (WGS) entry which is preliminary data.</text>
</comment>
<dbReference type="InterPro" id="IPR011701">
    <property type="entry name" value="MFS"/>
</dbReference>
<feature type="transmembrane region" description="Helical" evidence="5">
    <location>
        <begin position="181"/>
        <end position="203"/>
    </location>
</feature>
<dbReference type="AlphaFoldDB" id="A0A3M3ZF20"/>
<proteinExistence type="predicted"/>
<feature type="transmembrane region" description="Helical" evidence="5">
    <location>
        <begin position="409"/>
        <end position="432"/>
    </location>
</feature>
<feature type="transmembrane region" description="Helical" evidence="5">
    <location>
        <begin position="321"/>
        <end position="341"/>
    </location>
</feature>
<dbReference type="GO" id="GO:0005886">
    <property type="term" value="C:plasma membrane"/>
    <property type="evidence" value="ECO:0007669"/>
    <property type="project" value="TreeGrafter"/>
</dbReference>
<reference evidence="7 8" key="1">
    <citation type="submission" date="2018-08" db="EMBL/GenBank/DDBJ databases">
        <title>Recombination of ecologically and evolutionarily significant loci maintains genetic cohesion in the Pseudomonas syringae species complex.</title>
        <authorList>
            <person name="Dillon M."/>
            <person name="Thakur S."/>
            <person name="Almeida R.N.D."/>
            <person name="Weir B.S."/>
            <person name="Guttman D.S."/>
        </authorList>
    </citation>
    <scope>NUCLEOTIDE SEQUENCE [LARGE SCALE GENOMIC DNA]</scope>
    <source>
        <strain evidence="7 8">ICMP 8902</strain>
    </source>
</reference>
<dbReference type="PANTHER" id="PTHR23521:SF3">
    <property type="entry name" value="MFS TRANSPORTER"/>
    <property type="match status" value="1"/>
</dbReference>
<evidence type="ECO:0000313" key="8">
    <source>
        <dbReference type="Proteomes" id="UP000279372"/>
    </source>
</evidence>
<evidence type="ECO:0000256" key="3">
    <source>
        <dbReference type="ARBA" id="ARBA00023136"/>
    </source>
</evidence>
<feature type="region of interest" description="Disordered" evidence="4">
    <location>
        <begin position="506"/>
        <end position="546"/>
    </location>
</feature>
<evidence type="ECO:0000256" key="2">
    <source>
        <dbReference type="ARBA" id="ARBA00022989"/>
    </source>
</evidence>
<dbReference type="Proteomes" id="UP000279372">
    <property type="component" value="Unassembled WGS sequence"/>
</dbReference>
<dbReference type="PANTHER" id="PTHR23521">
    <property type="entry name" value="TRANSPORTER MFS SUPERFAMILY"/>
    <property type="match status" value="1"/>
</dbReference>
<feature type="domain" description="Major facilitator superfamily (MFS) profile" evidence="6">
    <location>
        <begin position="279"/>
        <end position="546"/>
    </location>
</feature>
<dbReference type="GO" id="GO:0022857">
    <property type="term" value="F:transmembrane transporter activity"/>
    <property type="evidence" value="ECO:0007669"/>
    <property type="project" value="InterPro"/>
</dbReference>
<keyword evidence="3 5" id="KW-0472">Membrane</keyword>
<evidence type="ECO:0000256" key="4">
    <source>
        <dbReference type="SAM" id="MobiDB-lite"/>
    </source>
</evidence>
<gene>
    <name evidence="7" type="ORF">ALQ33_100010</name>
</gene>
<dbReference type="Pfam" id="PF00120">
    <property type="entry name" value="Gln-synt_C"/>
    <property type="match status" value="1"/>
</dbReference>
<feature type="transmembrane region" description="Helical" evidence="5">
    <location>
        <begin position="438"/>
        <end position="455"/>
    </location>
</feature>
<keyword evidence="1 5" id="KW-0812">Transmembrane</keyword>
<dbReference type="SUPFAM" id="SSF103473">
    <property type="entry name" value="MFS general substrate transporter"/>
    <property type="match status" value="1"/>
</dbReference>
<dbReference type="PROSITE" id="PS50850">
    <property type="entry name" value="MFS"/>
    <property type="match status" value="1"/>
</dbReference>
<dbReference type="Pfam" id="PF07690">
    <property type="entry name" value="MFS_1"/>
    <property type="match status" value="1"/>
</dbReference>
<feature type="transmembrane region" description="Helical" evidence="5">
    <location>
        <begin position="125"/>
        <end position="145"/>
    </location>
</feature>
<feature type="transmembrane region" description="Helical" evidence="5">
    <location>
        <begin position="94"/>
        <end position="119"/>
    </location>
</feature>
<feature type="transmembrane region" description="Helical" evidence="5">
    <location>
        <begin position="287"/>
        <end position="309"/>
    </location>
</feature>
<dbReference type="InterPro" id="IPR047200">
    <property type="entry name" value="MFS_YcaD-like"/>
</dbReference>
<accession>A0A3M3ZF20</accession>
<dbReference type="InterPro" id="IPR020846">
    <property type="entry name" value="MFS_dom"/>
</dbReference>
<protein>
    <submittedName>
        <fullName evidence="7">Transport er, MFS super family</fullName>
    </submittedName>
</protein>
<feature type="transmembrane region" description="Helical" evidence="5">
    <location>
        <begin position="374"/>
        <end position="397"/>
    </location>
</feature>
<feature type="transmembrane region" description="Helical" evidence="5">
    <location>
        <begin position="157"/>
        <end position="175"/>
    </location>
</feature>
<dbReference type="EMBL" id="RBQB01000098">
    <property type="protein sequence ID" value="RMO93222.1"/>
    <property type="molecule type" value="Genomic_DNA"/>
</dbReference>
<keyword evidence="2 5" id="KW-1133">Transmembrane helix</keyword>
<evidence type="ECO:0000259" key="6">
    <source>
        <dbReference type="PROSITE" id="PS50850"/>
    </source>
</evidence>
<dbReference type="FunFam" id="1.20.1250.20:FF:000327">
    <property type="entry name" value="Transporter, MFS superfamily"/>
    <property type="match status" value="1"/>
</dbReference>
<evidence type="ECO:0000313" key="7">
    <source>
        <dbReference type="EMBL" id="RMO93222.1"/>
    </source>
</evidence>
<feature type="transmembrane region" description="Helical" evidence="5">
    <location>
        <begin position="348"/>
        <end position="368"/>
    </location>
</feature>
<dbReference type="GO" id="GO:0004356">
    <property type="term" value="F:glutamine synthetase activity"/>
    <property type="evidence" value="ECO:0007669"/>
    <property type="project" value="InterPro"/>
</dbReference>
<dbReference type="InterPro" id="IPR008146">
    <property type="entry name" value="Gln_synth_cat_dom"/>
</dbReference>
<sequence>MGVRQELSLPCTSQATLERLKSSQLAKELFGHESIEGYVASKALELNSFFDEITPWELHVVAARVQESQWRARPFGRLPIFGKLMRQIWKSFRALYFASLMMLIGSGLLSTYLALRLAADQVDSLWVGALMAANYFGLVLGGKIGHRLIGRVGHIRAYATCAGIVGAAVLGHGLISWLPAWLVLRAIVGLGMMCQYMVIESWLNEQAEAKQRGMVFSGYMIASYLGLVLGQLVLVVHPQLGPELLMLVALCFALCLVPVAMTRAIHPAPLHPAPLEPRFFMKRVPQSLTAVLGAGLIIGSFYGLAPVYAAEQGLSTEQVGLFMGCCILAGFLVQWPLGLLSDRYDRSVLMRVFAAALVVASLPLAVFPSVPVEVLFGVGFLASLMQFCLYPLAVAFANDHVEAERRVSLTAMLLMTYGIGASIGPLAAGVVMKVFGGHMLYVFVCGAAAILVLLIRPKAVTHLHQVENAPLHHIAMPDSMSSSPLVVALDPRVDEQVVQEQMQTAVEPEVVDETEPNLQPEAESVADARTEVVEEEREGESETWKA</sequence>
<name>A0A3M3ZF20_9PSED</name>